<gene>
    <name evidence="2" type="ORF">GA0070216_108226</name>
</gene>
<sequence>MTEQSATAEPGQWLGIHIFYGANARPMVVECIRPLVDELTAQGLLDSYFFMNYWMEGPHVRLRLKPRTPADEPAVRATAEAAIGRFLADRPALYEMDAGFRGELHERLFQLEYPQGTPDGLTGPDGRAKMQPNNSFSYRPYEPEYGKYGGARGVALAEWHFRYSSDLVIAMVRTMNLHLRPVTLGIAAQLMLVMAGTFLPDRDALVAFFDSYHQFWHRAFGGAGFVDNIDYERMYERMSGDLDRRFRPILHALDHGEQHRLPVFLRGWAEHAEELRGRVSALAESAALTFAYPEGAVPVTVTDAHEASVRLLSPYLHMTNNRLYITLRDEAYLAYLVARALRETLAAR</sequence>
<dbReference type="OrthoDB" id="3607295at2"/>
<reference evidence="3" key="1">
    <citation type="submission" date="2016-06" db="EMBL/GenBank/DDBJ databases">
        <authorList>
            <person name="Varghese N."/>
            <person name="Submissions Spin"/>
        </authorList>
    </citation>
    <scope>NUCLEOTIDE SEQUENCE [LARGE SCALE GENOMIC DNA]</scope>
    <source>
        <strain evidence="3">DSM 44100</strain>
    </source>
</reference>
<protein>
    <submittedName>
        <fullName evidence="2">Thiopeptide-type bacteriocin biosynthesis domain-containing protein</fullName>
    </submittedName>
</protein>
<dbReference type="EMBL" id="FMCU01000008">
    <property type="protein sequence ID" value="SCF28850.1"/>
    <property type="molecule type" value="Genomic_DNA"/>
</dbReference>
<evidence type="ECO:0000313" key="3">
    <source>
        <dbReference type="Proteomes" id="UP000198797"/>
    </source>
</evidence>
<dbReference type="Pfam" id="PF14028">
    <property type="entry name" value="Lant_dehydr_C"/>
    <property type="match status" value="1"/>
</dbReference>
<evidence type="ECO:0000259" key="1">
    <source>
        <dbReference type="Pfam" id="PF14028"/>
    </source>
</evidence>
<dbReference type="STRING" id="121616.GA0070216_108226"/>
<proteinExistence type="predicted"/>
<dbReference type="AlphaFoldDB" id="A0A1C4Z795"/>
<dbReference type="InterPro" id="IPR023809">
    <property type="entry name" value="Thiopep_bacteriocin_synth_dom"/>
</dbReference>
<accession>A0A1C4Z795</accession>
<feature type="domain" description="Thiopeptide-type bacteriocin biosynthesis" evidence="1">
    <location>
        <begin position="13"/>
        <end position="341"/>
    </location>
</feature>
<name>A0A1C4Z795_9ACTN</name>
<keyword evidence="3" id="KW-1185">Reference proteome</keyword>
<organism evidence="2 3">
    <name type="scientific">Micromonospora matsumotoense</name>
    <dbReference type="NCBI Taxonomy" id="121616"/>
    <lineage>
        <taxon>Bacteria</taxon>
        <taxon>Bacillati</taxon>
        <taxon>Actinomycetota</taxon>
        <taxon>Actinomycetes</taxon>
        <taxon>Micromonosporales</taxon>
        <taxon>Micromonosporaceae</taxon>
        <taxon>Micromonospora</taxon>
    </lineage>
</organism>
<dbReference type="Proteomes" id="UP000198797">
    <property type="component" value="Unassembled WGS sequence"/>
</dbReference>
<dbReference type="RefSeq" id="WP_091247327.1">
    <property type="nucleotide sequence ID" value="NZ_FMCU01000008.1"/>
</dbReference>
<evidence type="ECO:0000313" key="2">
    <source>
        <dbReference type="EMBL" id="SCF28850.1"/>
    </source>
</evidence>